<keyword evidence="5 12" id="KW-0732">Signal</keyword>
<feature type="domain" description="TonB-dependent receptor-like beta-barrel" evidence="13">
    <location>
        <begin position="236"/>
        <end position="618"/>
    </location>
</feature>
<keyword evidence="9 10" id="KW-0998">Cell outer membrane</keyword>
<name>A0ABP7NKD3_9BACT</name>
<dbReference type="InterPro" id="IPR000531">
    <property type="entry name" value="Beta-barrel_TonB"/>
</dbReference>
<dbReference type="SUPFAM" id="SSF56935">
    <property type="entry name" value="Porins"/>
    <property type="match status" value="1"/>
</dbReference>
<gene>
    <name evidence="15" type="ORF">GCM10022406_33640</name>
</gene>
<comment type="similarity">
    <text evidence="10 11">Belongs to the TonB-dependent receptor family.</text>
</comment>
<dbReference type="InterPro" id="IPR039426">
    <property type="entry name" value="TonB-dep_rcpt-like"/>
</dbReference>
<dbReference type="RefSeq" id="WP_345116584.1">
    <property type="nucleotide sequence ID" value="NZ_BAABDH010000105.1"/>
</dbReference>
<evidence type="ECO:0000256" key="7">
    <source>
        <dbReference type="ARBA" id="ARBA00023136"/>
    </source>
</evidence>
<dbReference type="InterPro" id="IPR036942">
    <property type="entry name" value="Beta-barrel_TonB_sf"/>
</dbReference>
<comment type="caution">
    <text evidence="15">The sequence shown here is derived from an EMBL/GenBank/DDBJ whole genome shotgun (WGS) entry which is preliminary data.</text>
</comment>
<evidence type="ECO:0000256" key="8">
    <source>
        <dbReference type="ARBA" id="ARBA00023170"/>
    </source>
</evidence>
<evidence type="ECO:0000256" key="12">
    <source>
        <dbReference type="SAM" id="SignalP"/>
    </source>
</evidence>
<evidence type="ECO:0000256" key="3">
    <source>
        <dbReference type="ARBA" id="ARBA00022452"/>
    </source>
</evidence>
<dbReference type="Gene3D" id="2.170.130.10">
    <property type="entry name" value="TonB-dependent receptor, plug domain"/>
    <property type="match status" value="1"/>
</dbReference>
<dbReference type="PROSITE" id="PS52016">
    <property type="entry name" value="TONB_DEPENDENT_REC_3"/>
    <property type="match status" value="1"/>
</dbReference>
<dbReference type="EMBL" id="BAABDH010000105">
    <property type="protein sequence ID" value="GAA3949105.1"/>
    <property type="molecule type" value="Genomic_DNA"/>
</dbReference>
<keyword evidence="7 10" id="KW-0472">Membrane</keyword>
<evidence type="ECO:0000256" key="2">
    <source>
        <dbReference type="ARBA" id="ARBA00022448"/>
    </source>
</evidence>
<evidence type="ECO:0000256" key="1">
    <source>
        <dbReference type="ARBA" id="ARBA00004571"/>
    </source>
</evidence>
<reference evidence="16" key="1">
    <citation type="journal article" date="2019" name="Int. J. Syst. Evol. Microbiol.">
        <title>The Global Catalogue of Microorganisms (GCM) 10K type strain sequencing project: providing services to taxonomists for standard genome sequencing and annotation.</title>
        <authorList>
            <consortium name="The Broad Institute Genomics Platform"/>
            <consortium name="The Broad Institute Genome Sequencing Center for Infectious Disease"/>
            <person name="Wu L."/>
            <person name="Ma J."/>
        </authorList>
    </citation>
    <scope>NUCLEOTIDE SEQUENCE [LARGE SCALE GENOMIC DNA]</scope>
    <source>
        <strain evidence="16">JCM 17214</strain>
    </source>
</reference>
<dbReference type="Gene3D" id="2.40.170.20">
    <property type="entry name" value="TonB-dependent receptor, beta-barrel domain"/>
    <property type="match status" value="1"/>
</dbReference>
<keyword evidence="4 10" id="KW-0812">Transmembrane</keyword>
<keyword evidence="8 15" id="KW-0675">Receptor</keyword>
<evidence type="ECO:0000256" key="4">
    <source>
        <dbReference type="ARBA" id="ARBA00022692"/>
    </source>
</evidence>
<evidence type="ECO:0000313" key="16">
    <source>
        <dbReference type="Proteomes" id="UP001499909"/>
    </source>
</evidence>
<evidence type="ECO:0000256" key="10">
    <source>
        <dbReference type="PROSITE-ProRule" id="PRU01360"/>
    </source>
</evidence>
<evidence type="ECO:0000256" key="9">
    <source>
        <dbReference type="ARBA" id="ARBA00023237"/>
    </source>
</evidence>
<keyword evidence="3 10" id="KW-1134">Transmembrane beta strand</keyword>
<keyword evidence="2 10" id="KW-0813">Transport</keyword>
<evidence type="ECO:0000313" key="15">
    <source>
        <dbReference type="EMBL" id="GAA3949105.1"/>
    </source>
</evidence>
<evidence type="ECO:0000259" key="13">
    <source>
        <dbReference type="Pfam" id="PF00593"/>
    </source>
</evidence>
<sequence length="645" mass="71349">MMYTLQFTWRSGGLLLSALLLSLAGPPARAQTMPAPLPAQQLPAVRVQGAPPGRFAVGSRVTTLDSVALALHRSGTLADVLASRTPLYIKNYGPGQLSSISIRGTSARHAAVLWNGFNINLPSLGEADFALLPTSANTQVAVQSGPAGGTYGSAAVGGTVLLSSPVQWNAGAHVAGQSELGSFGYRAHSLEGRFSSARLAVRTAASWRTAQNDFRYTVREARGLVQHRQENAALRQWSLTQDLTLRTGRHAEWNAAAWLTDADRQIQPSTGSANTHAQERDKSRRLLAGYHHTTDRHESRVRVAWFEDILNYRSDDVASTSRVQTTQAQAEHTFHFRPNVSLRVGAEAQHFAGKVDIYQVQENRYAGFALFRLDPTPRLHLTANLRQAVLPGRRAPLAPTAGAEWQLWQTPAQQLTLKGSASRSYRAPTLNERYWRTGNPDLAPEQGYGYEAGLQHAWQPAALTLTTELTAYRQLVNDWVQWIPNSRQQYSPRNLRQVQTQGLELSTQLGWRHQRYAGQMRASYAFSQAQKRSGYAADPDPAGRQLPYVPLHAATFSTDHTWARWQLNTTLTYTGPRFTDASATSFLPGFLLLNTSVGRTLKVADTYSLTLLAQGYNLTNRVYHSYEYRAMPLRSGSVSLRLAWH</sequence>
<dbReference type="Pfam" id="PF07715">
    <property type="entry name" value="Plug"/>
    <property type="match status" value="1"/>
</dbReference>
<proteinExistence type="inferred from homology"/>
<evidence type="ECO:0000256" key="11">
    <source>
        <dbReference type="RuleBase" id="RU003357"/>
    </source>
</evidence>
<organism evidence="15 16">
    <name type="scientific">Hymenobacter algoricola</name>
    <dbReference type="NCBI Taxonomy" id="486267"/>
    <lineage>
        <taxon>Bacteria</taxon>
        <taxon>Pseudomonadati</taxon>
        <taxon>Bacteroidota</taxon>
        <taxon>Cytophagia</taxon>
        <taxon>Cytophagales</taxon>
        <taxon>Hymenobacteraceae</taxon>
        <taxon>Hymenobacter</taxon>
    </lineage>
</organism>
<feature type="signal peptide" evidence="12">
    <location>
        <begin position="1"/>
        <end position="30"/>
    </location>
</feature>
<comment type="subcellular location">
    <subcellularLocation>
        <location evidence="1 10">Cell outer membrane</location>
        <topology evidence="1 10">Multi-pass membrane protein</topology>
    </subcellularLocation>
</comment>
<dbReference type="Pfam" id="PF00593">
    <property type="entry name" value="TonB_dep_Rec_b-barrel"/>
    <property type="match status" value="1"/>
</dbReference>
<feature type="domain" description="TonB-dependent receptor plug" evidence="14">
    <location>
        <begin position="59"/>
        <end position="159"/>
    </location>
</feature>
<keyword evidence="6 11" id="KW-0798">TonB box</keyword>
<dbReference type="PANTHER" id="PTHR30069">
    <property type="entry name" value="TONB-DEPENDENT OUTER MEMBRANE RECEPTOR"/>
    <property type="match status" value="1"/>
</dbReference>
<keyword evidence="16" id="KW-1185">Reference proteome</keyword>
<evidence type="ECO:0000259" key="14">
    <source>
        <dbReference type="Pfam" id="PF07715"/>
    </source>
</evidence>
<evidence type="ECO:0000256" key="6">
    <source>
        <dbReference type="ARBA" id="ARBA00023077"/>
    </source>
</evidence>
<feature type="chain" id="PRO_5045509929" evidence="12">
    <location>
        <begin position="31"/>
        <end position="645"/>
    </location>
</feature>
<evidence type="ECO:0000256" key="5">
    <source>
        <dbReference type="ARBA" id="ARBA00022729"/>
    </source>
</evidence>
<dbReference type="InterPro" id="IPR037066">
    <property type="entry name" value="Plug_dom_sf"/>
</dbReference>
<accession>A0ABP7NKD3</accession>
<dbReference type="PANTHER" id="PTHR30069:SF29">
    <property type="entry name" value="HEMOGLOBIN AND HEMOGLOBIN-HAPTOGLOBIN-BINDING PROTEIN 1-RELATED"/>
    <property type="match status" value="1"/>
</dbReference>
<dbReference type="InterPro" id="IPR012910">
    <property type="entry name" value="Plug_dom"/>
</dbReference>
<protein>
    <submittedName>
        <fullName evidence="15">TonB-dependent receptor plug domain-containing protein</fullName>
    </submittedName>
</protein>
<dbReference type="Proteomes" id="UP001499909">
    <property type="component" value="Unassembled WGS sequence"/>
</dbReference>